<accession>A0A927RFN2</accession>
<dbReference type="EMBL" id="JADBEM010000001">
    <property type="protein sequence ID" value="MBE1603406.1"/>
    <property type="molecule type" value="Genomic_DNA"/>
</dbReference>
<keyword evidence="3" id="KW-1185">Reference proteome</keyword>
<reference evidence="2" key="1">
    <citation type="submission" date="2020-10" db="EMBL/GenBank/DDBJ databases">
        <title>Sequencing the genomes of 1000 actinobacteria strains.</title>
        <authorList>
            <person name="Klenk H.-P."/>
        </authorList>
    </citation>
    <scope>NUCLEOTIDE SEQUENCE</scope>
    <source>
        <strain evidence="2">DSM 45354</strain>
    </source>
</reference>
<evidence type="ECO:0000313" key="3">
    <source>
        <dbReference type="Proteomes" id="UP000638648"/>
    </source>
</evidence>
<organism evidence="2 3">
    <name type="scientific">Actinopolymorpha pittospori</name>
    <dbReference type="NCBI Taxonomy" id="648752"/>
    <lineage>
        <taxon>Bacteria</taxon>
        <taxon>Bacillati</taxon>
        <taxon>Actinomycetota</taxon>
        <taxon>Actinomycetes</taxon>
        <taxon>Propionibacteriales</taxon>
        <taxon>Actinopolymorphaceae</taxon>
        <taxon>Actinopolymorpha</taxon>
    </lineage>
</organism>
<feature type="region of interest" description="Disordered" evidence="1">
    <location>
        <begin position="62"/>
        <end position="92"/>
    </location>
</feature>
<gene>
    <name evidence="2" type="ORF">HEB94_000254</name>
</gene>
<evidence type="ECO:0000313" key="2">
    <source>
        <dbReference type="EMBL" id="MBE1603406.1"/>
    </source>
</evidence>
<evidence type="ECO:0000256" key="1">
    <source>
        <dbReference type="SAM" id="MobiDB-lite"/>
    </source>
</evidence>
<comment type="caution">
    <text evidence="2">The sequence shown here is derived from an EMBL/GenBank/DDBJ whole genome shotgun (WGS) entry which is preliminary data.</text>
</comment>
<sequence length="92" mass="10165">MVQLGLHPSYPQPGPIGIWPQITGVHQRLRPLQSLNYLNPLGCFAMWTAFPPPDYYQPSAPSRAVGGRRAFPPDTPGERAGTRAPGWFPRSL</sequence>
<dbReference type="Proteomes" id="UP000638648">
    <property type="component" value="Unassembled WGS sequence"/>
</dbReference>
<name>A0A927RFN2_9ACTN</name>
<proteinExistence type="predicted"/>
<dbReference type="AlphaFoldDB" id="A0A927RFN2"/>
<protein>
    <submittedName>
        <fullName evidence="2">Uncharacterized protein</fullName>
    </submittedName>
</protein>